<comment type="caution">
    <text evidence="2">The sequence shown here is derived from an EMBL/GenBank/DDBJ whole genome shotgun (WGS) entry which is preliminary data.</text>
</comment>
<gene>
    <name evidence="2" type="ORF">EWM59_11070</name>
</gene>
<evidence type="ECO:0000313" key="2">
    <source>
        <dbReference type="EMBL" id="RYU95646.1"/>
    </source>
</evidence>
<accession>A0A4Q5M055</accession>
<feature type="domain" description="DUF306" evidence="1">
    <location>
        <begin position="40"/>
        <end position="135"/>
    </location>
</feature>
<dbReference type="AlphaFoldDB" id="A0A4Q5M055"/>
<dbReference type="InterPro" id="IPR005184">
    <property type="entry name" value="DUF306_Meta_HslJ"/>
</dbReference>
<evidence type="ECO:0000259" key="1">
    <source>
        <dbReference type="Pfam" id="PF03724"/>
    </source>
</evidence>
<reference evidence="2 3" key="1">
    <citation type="submission" date="2019-02" db="EMBL/GenBank/DDBJ databases">
        <title>Bacterial novel species Emticicia sp. 17J42-9 isolated from soil.</title>
        <authorList>
            <person name="Jung H.-Y."/>
        </authorList>
    </citation>
    <scope>NUCLEOTIDE SEQUENCE [LARGE SCALE GENOMIC DNA]</scope>
    <source>
        <strain evidence="2 3">17J42-9</strain>
    </source>
</reference>
<keyword evidence="3" id="KW-1185">Reference proteome</keyword>
<organism evidence="2 3">
    <name type="scientific">Emticicia agri</name>
    <dbReference type="NCBI Taxonomy" id="2492393"/>
    <lineage>
        <taxon>Bacteria</taxon>
        <taxon>Pseudomonadati</taxon>
        <taxon>Bacteroidota</taxon>
        <taxon>Cytophagia</taxon>
        <taxon>Cytophagales</taxon>
        <taxon>Leadbetterellaceae</taxon>
        <taxon>Emticicia</taxon>
    </lineage>
</organism>
<dbReference type="RefSeq" id="WP_130021038.1">
    <property type="nucleotide sequence ID" value="NZ_SEWF01000013.1"/>
</dbReference>
<dbReference type="Proteomes" id="UP000293162">
    <property type="component" value="Unassembled WGS sequence"/>
</dbReference>
<dbReference type="Pfam" id="PF03724">
    <property type="entry name" value="META"/>
    <property type="match status" value="1"/>
</dbReference>
<sequence length="150" mass="16976">MKKLVILLMVSALYMTSCESEKIDAPNASFDALRASSLLGQWKFKSYADGKTSKFDVSLEFKNEEDKLTLNGRSSVNFYSAVPDVDESKKTIHIPAIGSTKIAGTPEANAFEMTYYESLRNVERYEFKDKNILVIYLAKPANEAMYFEKK</sequence>
<protein>
    <submittedName>
        <fullName evidence="2">META domain-containing protein</fullName>
    </submittedName>
</protein>
<dbReference type="EMBL" id="SEWF01000013">
    <property type="protein sequence ID" value="RYU95646.1"/>
    <property type="molecule type" value="Genomic_DNA"/>
</dbReference>
<dbReference type="OrthoDB" id="953642at2"/>
<proteinExistence type="predicted"/>
<dbReference type="InterPro" id="IPR038670">
    <property type="entry name" value="HslJ-like_sf"/>
</dbReference>
<name>A0A4Q5M055_9BACT</name>
<evidence type="ECO:0000313" key="3">
    <source>
        <dbReference type="Proteomes" id="UP000293162"/>
    </source>
</evidence>
<dbReference type="Gene3D" id="2.40.128.270">
    <property type="match status" value="1"/>
</dbReference>